<gene>
    <name evidence="2" type="ORF">SAMN05216215_103635</name>
</gene>
<evidence type="ECO:0008006" key="4">
    <source>
        <dbReference type="Google" id="ProtNLM"/>
    </source>
</evidence>
<reference evidence="3" key="1">
    <citation type="submission" date="2016-10" db="EMBL/GenBank/DDBJ databases">
        <authorList>
            <person name="Varghese N."/>
            <person name="Submissions S."/>
        </authorList>
    </citation>
    <scope>NUCLEOTIDE SEQUENCE [LARGE SCALE GENOMIC DNA]</scope>
    <source>
        <strain evidence="3">CGMCC 4.3530</strain>
    </source>
</reference>
<feature type="chain" id="PRO_5038486661" description="SH3 domain-containing protein" evidence="1">
    <location>
        <begin position="22"/>
        <end position="120"/>
    </location>
</feature>
<dbReference type="EMBL" id="FNOK01000036">
    <property type="protein sequence ID" value="SDY82121.1"/>
    <property type="molecule type" value="Genomic_DNA"/>
</dbReference>
<feature type="signal peptide" evidence="1">
    <location>
        <begin position="1"/>
        <end position="21"/>
    </location>
</feature>
<accession>A0A1H3MZJ7</accession>
<evidence type="ECO:0000313" key="3">
    <source>
        <dbReference type="Proteomes" id="UP000199529"/>
    </source>
</evidence>
<organism evidence="2 3">
    <name type="scientific">Saccharopolyspora shandongensis</name>
    <dbReference type="NCBI Taxonomy" id="418495"/>
    <lineage>
        <taxon>Bacteria</taxon>
        <taxon>Bacillati</taxon>
        <taxon>Actinomycetota</taxon>
        <taxon>Actinomycetes</taxon>
        <taxon>Pseudonocardiales</taxon>
        <taxon>Pseudonocardiaceae</taxon>
        <taxon>Saccharopolyspora</taxon>
    </lineage>
</organism>
<dbReference type="OrthoDB" id="3700567at2"/>
<protein>
    <recommendedName>
        <fullName evidence="4">SH3 domain-containing protein</fullName>
    </recommendedName>
</protein>
<dbReference type="AlphaFoldDB" id="A0A1H3MZJ7"/>
<name>A0A1H3MZJ7_9PSEU</name>
<keyword evidence="1" id="KW-0732">Signal</keyword>
<sequence length="120" mass="12484">MRTVRNALLAAVTAAVLPMSGLGTQVVIIAAEVKNGLVELVQKASHGRSGDFREPGVLIRSAPDTGSAARGVGNPGDDVSIRQATSGESVRCPDGSANSEWFDITNRRTRVSGFVSGCFL</sequence>
<dbReference type="Proteomes" id="UP000199529">
    <property type="component" value="Unassembled WGS sequence"/>
</dbReference>
<evidence type="ECO:0000256" key="1">
    <source>
        <dbReference type="SAM" id="SignalP"/>
    </source>
</evidence>
<dbReference type="RefSeq" id="WP_093272024.1">
    <property type="nucleotide sequence ID" value="NZ_FNOK01000036.1"/>
</dbReference>
<evidence type="ECO:0000313" key="2">
    <source>
        <dbReference type="EMBL" id="SDY82121.1"/>
    </source>
</evidence>
<proteinExistence type="predicted"/>
<keyword evidence="3" id="KW-1185">Reference proteome</keyword>